<dbReference type="GO" id="GO:0006508">
    <property type="term" value="P:proteolysis"/>
    <property type="evidence" value="ECO:0007669"/>
    <property type="project" value="InterPro"/>
</dbReference>
<keyword evidence="3" id="KW-1185">Reference proteome</keyword>
<dbReference type="InterPro" id="IPR001375">
    <property type="entry name" value="Peptidase_S9_cat"/>
</dbReference>
<dbReference type="GO" id="GO:0008236">
    <property type="term" value="F:serine-type peptidase activity"/>
    <property type="evidence" value="ECO:0007669"/>
    <property type="project" value="InterPro"/>
</dbReference>
<proteinExistence type="predicted"/>
<evidence type="ECO:0000313" key="2">
    <source>
        <dbReference type="EMBL" id="PIO34151.1"/>
    </source>
</evidence>
<evidence type="ECO:0000259" key="1">
    <source>
        <dbReference type="Pfam" id="PF00326"/>
    </source>
</evidence>
<dbReference type="Proteomes" id="UP000228934">
    <property type="component" value="Unassembled WGS sequence"/>
</dbReference>
<dbReference type="EMBL" id="KV928749">
    <property type="protein sequence ID" value="PIO34151.1"/>
    <property type="molecule type" value="Genomic_DNA"/>
</dbReference>
<reference evidence="3" key="1">
    <citation type="journal article" date="2017" name="Nat. Commun.">
        <title>The North American bullfrog draft genome provides insight into hormonal regulation of long noncoding RNA.</title>
        <authorList>
            <person name="Hammond S.A."/>
            <person name="Warren R.L."/>
            <person name="Vandervalk B.P."/>
            <person name="Kucuk E."/>
            <person name="Khan H."/>
            <person name="Gibb E.A."/>
            <person name="Pandoh P."/>
            <person name="Kirk H."/>
            <person name="Zhao Y."/>
            <person name="Jones M."/>
            <person name="Mungall A.J."/>
            <person name="Coope R."/>
            <person name="Pleasance S."/>
            <person name="Moore R.A."/>
            <person name="Holt R.A."/>
            <person name="Round J.M."/>
            <person name="Ohora S."/>
            <person name="Walle B.V."/>
            <person name="Veldhoen N."/>
            <person name="Helbing C.C."/>
            <person name="Birol I."/>
        </authorList>
    </citation>
    <scope>NUCLEOTIDE SEQUENCE [LARGE SCALE GENOMIC DNA]</scope>
</reference>
<dbReference type="SUPFAM" id="SSF53474">
    <property type="entry name" value="alpha/beta-Hydrolases"/>
    <property type="match status" value="1"/>
</dbReference>
<dbReference type="PANTHER" id="PTHR11731">
    <property type="entry name" value="PROTEASE FAMILY S9B,C DIPEPTIDYL-PEPTIDASE IV-RELATED"/>
    <property type="match status" value="1"/>
</dbReference>
<dbReference type="InterPro" id="IPR050278">
    <property type="entry name" value="Serine_Prot_S9B/DPPIV"/>
</dbReference>
<name>A0A2G9S3W3_AQUCT</name>
<accession>A0A2G9S3W3</accession>
<organism evidence="2 3">
    <name type="scientific">Aquarana catesbeiana</name>
    <name type="common">American bullfrog</name>
    <name type="synonym">Rana catesbeiana</name>
    <dbReference type="NCBI Taxonomy" id="8400"/>
    <lineage>
        <taxon>Eukaryota</taxon>
        <taxon>Metazoa</taxon>
        <taxon>Chordata</taxon>
        <taxon>Craniata</taxon>
        <taxon>Vertebrata</taxon>
        <taxon>Euteleostomi</taxon>
        <taxon>Amphibia</taxon>
        <taxon>Batrachia</taxon>
        <taxon>Anura</taxon>
        <taxon>Neobatrachia</taxon>
        <taxon>Ranoidea</taxon>
        <taxon>Ranidae</taxon>
        <taxon>Aquarana</taxon>
    </lineage>
</organism>
<evidence type="ECO:0000313" key="3">
    <source>
        <dbReference type="Proteomes" id="UP000228934"/>
    </source>
</evidence>
<dbReference type="Pfam" id="PF00326">
    <property type="entry name" value="Peptidase_S9"/>
    <property type="match status" value="1"/>
</dbReference>
<dbReference type="AlphaFoldDB" id="A0A2G9S3W3"/>
<gene>
    <name evidence="2" type="ORF">AB205_0124630</name>
</gene>
<dbReference type="GO" id="GO:0005886">
    <property type="term" value="C:plasma membrane"/>
    <property type="evidence" value="ECO:0007669"/>
    <property type="project" value="TreeGrafter"/>
</dbReference>
<sequence>MQCLSCTLRKTNCQYYYARFSTNAKYYSLYCNGPGLPITTIHNGTTNKELKVLEDNSKLGEQLRTVRMPEQKFGNFKRNGMAFWYKMTLPPYFDKSKKYPLLIYVYGGPCSQEVTAAFSFGWRTYLSGSEDIIVASVDGRGTAYQGDHFMHAVYKRLGTLEVEDQIFAVR</sequence>
<protein>
    <recommendedName>
        <fullName evidence="1">Peptidase S9 prolyl oligopeptidase catalytic domain-containing protein</fullName>
    </recommendedName>
</protein>
<dbReference type="PANTHER" id="PTHR11731:SF136">
    <property type="entry name" value="PROLYL ENDOPEPTIDASE FAP"/>
    <property type="match status" value="1"/>
</dbReference>
<dbReference type="SUPFAM" id="SSF82171">
    <property type="entry name" value="DPP6 N-terminal domain-like"/>
    <property type="match status" value="1"/>
</dbReference>
<dbReference type="Gene3D" id="3.40.50.1820">
    <property type="entry name" value="alpha/beta hydrolase"/>
    <property type="match status" value="1"/>
</dbReference>
<dbReference type="OrthoDB" id="16520at2759"/>
<dbReference type="GO" id="GO:0008239">
    <property type="term" value="F:dipeptidyl-peptidase activity"/>
    <property type="evidence" value="ECO:0007669"/>
    <property type="project" value="TreeGrafter"/>
</dbReference>
<feature type="domain" description="Peptidase S9 prolyl oligopeptidase catalytic" evidence="1">
    <location>
        <begin position="119"/>
        <end position="169"/>
    </location>
</feature>
<dbReference type="Gene3D" id="2.140.10.30">
    <property type="entry name" value="Dipeptidylpeptidase IV, N-terminal domain"/>
    <property type="match status" value="1"/>
</dbReference>
<dbReference type="InterPro" id="IPR029058">
    <property type="entry name" value="AB_hydrolase_fold"/>
</dbReference>